<evidence type="ECO:0000313" key="3">
    <source>
        <dbReference type="Proteomes" id="UP001172673"/>
    </source>
</evidence>
<dbReference type="PANTHER" id="PTHR24148">
    <property type="entry name" value="ANKYRIN REPEAT DOMAIN-CONTAINING PROTEIN 39 HOMOLOG-RELATED"/>
    <property type="match status" value="1"/>
</dbReference>
<dbReference type="Pfam" id="PF06985">
    <property type="entry name" value="HET"/>
    <property type="match status" value="1"/>
</dbReference>
<proteinExistence type="predicted"/>
<name>A0AA38X8X9_9EURO</name>
<comment type="caution">
    <text evidence="2">The sequence shown here is derived from an EMBL/GenBank/DDBJ whole genome shotgun (WGS) entry which is preliminary data.</text>
</comment>
<protein>
    <recommendedName>
        <fullName evidence="1">Heterokaryon incompatibility domain-containing protein</fullName>
    </recommendedName>
</protein>
<dbReference type="AlphaFoldDB" id="A0AA38X8X9"/>
<dbReference type="InterPro" id="IPR010730">
    <property type="entry name" value="HET"/>
</dbReference>
<sequence length="458" mass="52855">MAIPPDVPVFQYQPLDLTGASLRVFTIASGPKGSIIRCQLRHIYVNPFDGNHERYTCLSYTWGDEHDTELILLNGARLSVRRNLYNFLCQARQNGLQQPLWVDAICIDQENVAERNHQVQQMSNIYSKAEQVLVWVGQVAPHLAAFVKTMWWLARRNTWGSRAFLMDCIIYLARWWRDAAMDAMAATYWGRLWPVQELILNANTYIVAGKHQVDILPFLEVTYYLTICKSGNRMRDEVNLRAQDKMRTEHFEALREVRTAFQKGKIMPDFLELLAKFPRLQCKENKDHIYGLLGMCREGSSIDVRYDESDFETLFRVLSHVRVTGGLQNAVVDMARVLRVAYRICCGQCAQSVPGSLEALYRQEIQDFCAKYTTREFSRLALLVVSSKMSQLEELSLYNLSKYRGHSSSQATRCSHCPRRIPLDATWSPMAARTRRLWFSVPKRRVSHLDPGPDFTLP</sequence>
<dbReference type="InterPro" id="IPR052895">
    <property type="entry name" value="HetReg/Transcr_Mod"/>
</dbReference>
<feature type="domain" description="Heterokaryon incompatibility" evidence="1">
    <location>
        <begin position="55"/>
        <end position="197"/>
    </location>
</feature>
<keyword evidence="3" id="KW-1185">Reference proteome</keyword>
<accession>A0AA38X8X9</accession>
<dbReference type="Proteomes" id="UP001172673">
    <property type="component" value="Unassembled WGS sequence"/>
</dbReference>
<evidence type="ECO:0000259" key="1">
    <source>
        <dbReference type="Pfam" id="PF06985"/>
    </source>
</evidence>
<organism evidence="2 3">
    <name type="scientific">Cladophialophora chaetospira</name>
    <dbReference type="NCBI Taxonomy" id="386627"/>
    <lineage>
        <taxon>Eukaryota</taxon>
        <taxon>Fungi</taxon>
        <taxon>Dikarya</taxon>
        <taxon>Ascomycota</taxon>
        <taxon>Pezizomycotina</taxon>
        <taxon>Eurotiomycetes</taxon>
        <taxon>Chaetothyriomycetidae</taxon>
        <taxon>Chaetothyriales</taxon>
        <taxon>Herpotrichiellaceae</taxon>
        <taxon>Cladophialophora</taxon>
    </lineage>
</organism>
<dbReference type="EMBL" id="JAPDRK010000009">
    <property type="protein sequence ID" value="KAJ9608739.1"/>
    <property type="molecule type" value="Genomic_DNA"/>
</dbReference>
<evidence type="ECO:0000313" key="2">
    <source>
        <dbReference type="EMBL" id="KAJ9608739.1"/>
    </source>
</evidence>
<dbReference type="PANTHER" id="PTHR24148:SF73">
    <property type="entry name" value="HET DOMAIN PROTEIN (AFU_ORTHOLOGUE AFUA_8G01020)"/>
    <property type="match status" value="1"/>
</dbReference>
<reference evidence="2" key="1">
    <citation type="submission" date="2022-10" db="EMBL/GenBank/DDBJ databases">
        <title>Culturing micro-colonial fungi from biological soil crusts in the Mojave desert and describing Neophaeococcomyces mojavensis, and introducing the new genera and species Taxawa tesnikishii.</title>
        <authorList>
            <person name="Kurbessoian T."/>
            <person name="Stajich J.E."/>
        </authorList>
    </citation>
    <scope>NUCLEOTIDE SEQUENCE</scope>
    <source>
        <strain evidence="2">TK_41</strain>
    </source>
</reference>
<gene>
    <name evidence="2" type="ORF">H2200_006510</name>
</gene>